<dbReference type="PROSITE" id="PS50885">
    <property type="entry name" value="HAMP"/>
    <property type="match status" value="1"/>
</dbReference>
<evidence type="ECO:0000256" key="8">
    <source>
        <dbReference type="SAM" id="Phobius"/>
    </source>
</evidence>
<feature type="domain" description="Methyl-accepting transducer" evidence="9">
    <location>
        <begin position="421"/>
        <end position="657"/>
    </location>
</feature>
<keyword evidence="2 8" id="KW-0812">Transmembrane</keyword>
<dbReference type="PANTHER" id="PTHR32089">
    <property type="entry name" value="METHYL-ACCEPTING CHEMOTAXIS PROTEIN MCPB"/>
    <property type="match status" value="1"/>
</dbReference>
<keyword evidence="5 7" id="KW-0807">Transducer</keyword>
<keyword evidence="3 8" id="KW-1133">Transmembrane helix</keyword>
<gene>
    <name evidence="11" type="ORF">R8Z52_09595</name>
</gene>
<evidence type="ECO:0000256" key="5">
    <source>
        <dbReference type="ARBA" id="ARBA00023224"/>
    </source>
</evidence>
<evidence type="ECO:0000256" key="6">
    <source>
        <dbReference type="ARBA" id="ARBA00029447"/>
    </source>
</evidence>
<name>A0ABZ0Q9Z6_9VIBR</name>
<evidence type="ECO:0000256" key="1">
    <source>
        <dbReference type="ARBA" id="ARBA00004141"/>
    </source>
</evidence>
<comment type="subcellular location">
    <subcellularLocation>
        <location evidence="1">Membrane</location>
        <topology evidence="1">Multi-pass membrane protein</topology>
    </subcellularLocation>
</comment>
<dbReference type="InterPro" id="IPR003660">
    <property type="entry name" value="HAMP_dom"/>
</dbReference>
<evidence type="ECO:0000313" key="11">
    <source>
        <dbReference type="EMBL" id="WPC72391.1"/>
    </source>
</evidence>
<evidence type="ECO:0000259" key="10">
    <source>
        <dbReference type="PROSITE" id="PS50885"/>
    </source>
</evidence>
<dbReference type="Gene3D" id="1.10.287.950">
    <property type="entry name" value="Methyl-accepting chemotaxis protein"/>
    <property type="match status" value="1"/>
</dbReference>
<evidence type="ECO:0000256" key="3">
    <source>
        <dbReference type="ARBA" id="ARBA00022989"/>
    </source>
</evidence>
<feature type="transmembrane region" description="Helical" evidence="8">
    <location>
        <begin position="338"/>
        <end position="360"/>
    </location>
</feature>
<dbReference type="EMBL" id="CP138203">
    <property type="protein sequence ID" value="WPC72391.1"/>
    <property type="molecule type" value="Genomic_DNA"/>
</dbReference>
<feature type="transmembrane region" description="Helical" evidence="8">
    <location>
        <begin position="9"/>
        <end position="32"/>
    </location>
</feature>
<dbReference type="InterPro" id="IPR004089">
    <property type="entry name" value="MCPsignal_dom"/>
</dbReference>
<dbReference type="PANTHER" id="PTHR32089:SF119">
    <property type="entry name" value="METHYL-ACCEPTING CHEMOTAXIS PROTEIN CTPL"/>
    <property type="match status" value="1"/>
</dbReference>
<dbReference type="Pfam" id="PF00015">
    <property type="entry name" value="MCPsignal"/>
    <property type="match status" value="1"/>
</dbReference>
<dbReference type="CDD" id="cd06225">
    <property type="entry name" value="HAMP"/>
    <property type="match status" value="1"/>
</dbReference>
<dbReference type="SUPFAM" id="SSF58104">
    <property type="entry name" value="Methyl-accepting chemotaxis protein (MCP) signaling domain"/>
    <property type="match status" value="1"/>
</dbReference>
<evidence type="ECO:0000256" key="2">
    <source>
        <dbReference type="ARBA" id="ARBA00022692"/>
    </source>
</evidence>
<reference evidence="11 12" key="1">
    <citation type="submission" date="2023-11" db="EMBL/GenBank/DDBJ databases">
        <title>Plant-associative lifestyle of Vibrio porteresiae and its evolutionary dynamics.</title>
        <authorList>
            <person name="Rameshkumar N."/>
            <person name="Kirti K."/>
        </authorList>
    </citation>
    <scope>NUCLEOTIDE SEQUENCE [LARGE SCALE GENOMIC DNA]</scope>
    <source>
        <strain evidence="11 12">MSSRF30</strain>
    </source>
</reference>
<accession>A0ABZ0Q9Z6</accession>
<dbReference type="SMART" id="SM00304">
    <property type="entry name" value="HAMP"/>
    <property type="match status" value="1"/>
</dbReference>
<evidence type="ECO:0000313" key="12">
    <source>
        <dbReference type="Proteomes" id="UP001304071"/>
    </source>
</evidence>
<comment type="similarity">
    <text evidence="6">Belongs to the methyl-accepting chemotaxis (MCP) protein family.</text>
</comment>
<keyword evidence="12" id="KW-1185">Reference proteome</keyword>
<evidence type="ECO:0000256" key="7">
    <source>
        <dbReference type="PROSITE-ProRule" id="PRU00284"/>
    </source>
</evidence>
<feature type="domain" description="HAMP" evidence="10">
    <location>
        <begin position="362"/>
        <end position="416"/>
    </location>
</feature>
<keyword evidence="4 8" id="KW-0472">Membrane</keyword>
<proteinExistence type="inferred from homology"/>
<dbReference type="RefSeq" id="WP_261895980.1">
    <property type="nucleotide sequence ID" value="NZ_AP024895.1"/>
</dbReference>
<evidence type="ECO:0000259" key="9">
    <source>
        <dbReference type="PROSITE" id="PS50111"/>
    </source>
</evidence>
<dbReference type="SMART" id="SM00283">
    <property type="entry name" value="MA"/>
    <property type="match status" value="1"/>
</dbReference>
<evidence type="ECO:0000256" key="4">
    <source>
        <dbReference type="ARBA" id="ARBA00023136"/>
    </source>
</evidence>
<dbReference type="Pfam" id="PF00672">
    <property type="entry name" value="HAMP"/>
    <property type="match status" value="1"/>
</dbReference>
<dbReference type="Proteomes" id="UP001304071">
    <property type="component" value="Chromosome 1"/>
</dbReference>
<sequence>MLRLSVRQLLITLSAGAIVSVLVVAGMIFWLGDVANSLSGVMDNNVRDSEQVNNVSQDASALLANTLKITSAQSRQELGSASDYQVSLSDSGHNELNQIVKEFSNASQALYSTKSALLNNEEQIQSISKQSTDLMDKIRKNAGGLLGKTSLEEKRLVRRVERALKKLNADSPSTEWLETSKQALEVLQGDSDKVITAATQLSQGVTQLETINYAIQSAADESRLISLEKNVAAPTQALIDDKINTLQGLIQNDDNLKQLLAELIVQKDQLYSLMFTSKTSILAVRRVNLDLQAKLKDQSKQVSELATKMSAAADSVIDASQQASTVALADSKGTIDKLLNSSGIVAGVVLIALIIASFGITRSITHPLDQISKAMADIADGEGDLTRRIQVSGIHEAIVLSESFNRFVAQLQQTVKSLADVESELSQAVNTTSRVTKVSHDNIETQSAETNQVARAVEQLSQSFAEASGLASQALSATQDAYNDAETGQKTVTDSAKAIGQLASSIESGVTSMEKLTETSRNVMTVLSVISDITEQTNLLALNAAIEAARAGEHGRGFAVVADEVRSLAGRTQSSATEIAQILERFNQDAQATLSVMSKGKEHVDISVEQSKLVSQAFSNINSSIKTIHDINEQISDSAVHQNNAAQSASSSVDRINTISAGTRDSISEIQRSSTLLDTLSKRLHTAVHRFRF</sequence>
<dbReference type="PROSITE" id="PS50111">
    <property type="entry name" value="CHEMOTAXIS_TRANSDUC_2"/>
    <property type="match status" value="1"/>
</dbReference>
<protein>
    <submittedName>
        <fullName evidence="11">Methyl-accepting chemotaxis protein</fullName>
    </submittedName>
</protein>
<dbReference type="Gene3D" id="6.10.340.10">
    <property type="match status" value="1"/>
</dbReference>
<organism evidence="11 12">
    <name type="scientific">Vibrio porteresiae DSM 19223</name>
    <dbReference type="NCBI Taxonomy" id="1123496"/>
    <lineage>
        <taxon>Bacteria</taxon>
        <taxon>Pseudomonadati</taxon>
        <taxon>Pseudomonadota</taxon>
        <taxon>Gammaproteobacteria</taxon>
        <taxon>Vibrionales</taxon>
        <taxon>Vibrionaceae</taxon>
        <taxon>Vibrio</taxon>
    </lineage>
</organism>